<dbReference type="Proteomes" id="UP001180020">
    <property type="component" value="Unassembled WGS sequence"/>
</dbReference>
<comment type="caution">
    <text evidence="2">The sequence shown here is derived from an EMBL/GenBank/DDBJ whole genome shotgun (WGS) entry which is preliminary data.</text>
</comment>
<evidence type="ECO:0000256" key="1">
    <source>
        <dbReference type="SAM" id="MobiDB-lite"/>
    </source>
</evidence>
<reference evidence="2" key="1">
    <citation type="journal article" date="2023" name="Nat. Commun.">
        <title>Diploid and tetraploid genomes of Acorus and the evolution of monocots.</title>
        <authorList>
            <person name="Ma L."/>
            <person name="Liu K.W."/>
            <person name="Li Z."/>
            <person name="Hsiao Y.Y."/>
            <person name="Qi Y."/>
            <person name="Fu T."/>
            <person name="Tang G.D."/>
            <person name="Zhang D."/>
            <person name="Sun W.H."/>
            <person name="Liu D.K."/>
            <person name="Li Y."/>
            <person name="Chen G.Z."/>
            <person name="Liu X.D."/>
            <person name="Liao X.Y."/>
            <person name="Jiang Y.T."/>
            <person name="Yu X."/>
            <person name="Hao Y."/>
            <person name="Huang J."/>
            <person name="Zhao X.W."/>
            <person name="Ke S."/>
            <person name="Chen Y.Y."/>
            <person name="Wu W.L."/>
            <person name="Hsu J.L."/>
            <person name="Lin Y.F."/>
            <person name="Huang M.D."/>
            <person name="Li C.Y."/>
            <person name="Huang L."/>
            <person name="Wang Z.W."/>
            <person name="Zhao X."/>
            <person name="Zhong W.Y."/>
            <person name="Peng D.H."/>
            <person name="Ahmad S."/>
            <person name="Lan S."/>
            <person name="Zhang J.S."/>
            <person name="Tsai W.C."/>
            <person name="Van de Peer Y."/>
            <person name="Liu Z.J."/>
        </authorList>
    </citation>
    <scope>NUCLEOTIDE SEQUENCE</scope>
    <source>
        <strain evidence="2">CP</strain>
    </source>
</reference>
<proteinExistence type="predicted"/>
<name>A0AAV9EGF4_ACOCL</name>
<dbReference type="AlphaFoldDB" id="A0AAV9EGF4"/>
<sequence>MSRQQQEGLMEAQAAATGAVVGPGSSSRGCWRLRYRVSHPRSLSSDTKIDAGWDTMEGFVMMIRVRVRVGDMWFEKIKLKKIDSRASHPRRLGFHTLGLHTHKS</sequence>
<feature type="region of interest" description="Disordered" evidence="1">
    <location>
        <begin position="1"/>
        <end position="26"/>
    </location>
</feature>
<organism evidence="2 3">
    <name type="scientific">Acorus calamus</name>
    <name type="common">Sweet flag</name>
    <dbReference type="NCBI Taxonomy" id="4465"/>
    <lineage>
        <taxon>Eukaryota</taxon>
        <taxon>Viridiplantae</taxon>
        <taxon>Streptophyta</taxon>
        <taxon>Embryophyta</taxon>
        <taxon>Tracheophyta</taxon>
        <taxon>Spermatophyta</taxon>
        <taxon>Magnoliopsida</taxon>
        <taxon>Liliopsida</taxon>
        <taxon>Acoraceae</taxon>
        <taxon>Acorus</taxon>
    </lineage>
</organism>
<dbReference type="EMBL" id="JAUJYO010000007">
    <property type="protein sequence ID" value="KAK1311925.1"/>
    <property type="molecule type" value="Genomic_DNA"/>
</dbReference>
<keyword evidence="3" id="KW-1185">Reference proteome</keyword>
<gene>
    <name evidence="2" type="ORF">QJS10_CPA07g00643</name>
</gene>
<evidence type="ECO:0000313" key="2">
    <source>
        <dbReference type="EMBL" id="KAK1311925.1"/>
    </source>
</evidence>
<evidence type="ECO:0000313" key="3">
    <source>
        <dbReference type="Proteomes" id="UP001180020"/>
    </source>
</evidence>
<protein>
    <submittedName>
        <fullName evidence="2">Uncharacterized protein</fullName>
    </submittedName>
</protein>
<reference evidence="2" key="2">
    <citation type="submission" date="2023-06" db="EMBL/GenBank/DDBJ databases">
        <authorList>
            <person name="Ma L."/>
            <person name="Liu K.-W."/>
            <person name="Li Z."/>
            <person name="Hsiao Y.-Y."/>
            <person name="Qi Y."/>
            <person name="Fu T."/>
            <person name="Tang G."/>
            <person name="Zhang D."/>
            <person name="Sun W.-H."/>
            <person name="Liu D.-K."/>
            <person name="Li Y."/>
            <person name="Chen G.-Z."/>
            <person name="Liu X.-D."/>
            <person name="Liao X.-Y."/>
            <person name="Jiang Y.-T."/>
            <person name="Yu X."/>
            <person name="Hao Y."/>
            <person name="Huang J."/>
            <person name="Zhao X.-W."/>
            <person name="Ke S."/>
            <person name="Chen Y.-Y."/>
            <person name="Wu W.-L."/>
            <person name="Hsu J.-L."/>
            <person name="Lin Y.-F."/>
            <person name="Huang M.-D."/>
            <person name="Li C.-Y."/>
            <person name="Huang L."/>
            <person name="Wang Z.-W."/>
            <person name="Zhao X."/>
            <person name="Zhong W.-Y."/>
            <person name="Peng D.-H."/>
            <person name="Ahmad S."/>
            <person name="Lan S."/>
            <person name="Zhang J.-S."/>
            <person name="Tsai W.-C."/>
            <person name="Van De Peer Y."/>
            <person name="Liu Z.-J."/>
        </authorList>
    </citation>
    <scope>NUCLEOTIDE SEQUENCE</scope>
    <source>
        <strain evidence="2">CP</strain>
        <tissue evidence="2">Leaves</tissue>
    </source>
</reference>
<accession>A0AAV9EGF4</accession>